<keyword evidence="3" id="KW-1185">Reference proteome</keyword>
<dbReference type="EMBL" id="STGX01000012">
    <property type="protein sequence ID" value="THV27127.1"/>
    <property type="molecule type" value="Genomic_DNA"/>
</dbReference>
<sequence>MTYLVSISFIDAFLGCGWALLIIGNIAFTIWLIRFGIKNDREAAEIPTRSTPDSRPPSRTSSLRRFLNRFPETAVVQRADNAWFVIVYAPENDEELQVPIPPRLIRGTPFEHINEPRTRPERMATFRRRIP</sequence>
<proteinExistence type="predicted"/>
<feature type="transmembrane region" description="Helical" evidence="1">
    <location>
        <begin position="12"/>
        <end position="33"/>
    </location>
</feature>
<accession>A0A4S8PA29</accession>
<name>A0A4S8PA29_9ACTN</name>
<dbReference type="AlphaFoldDB" id="A0A4S8PA29"/>
<reference evidence="2 3" key="1">
    <citation type="journal article" date="2018" name="Int. J. Syst. Evol. Microbiol.">
        <title>Glycomyces paridis sp. nov., isolated from the medicinal plant Paris polyphylla.</title>
        <authorList>
            <person name="Fang X.M."/>
            <person name="Bai J.L."/>
            <person name="Su J."/>
            <person name="Zhao L.L."/>
            <person name="Liu H.Y."/>
            <person name="Ma B.P."/>
            <person name="Zhang Y.Q."/>
            <person name="Yu L.Y."/>
        </authorList>
    </citation>
    <scope>NUCLEOTIDE SEQUENCE [LARGE SCALE GENOMIC DNA]</scope>
    <source>
        <strain evidence="2 3">CPCC 204357</strain>
    </source>
</reference>
<organism evidence="2 3">
    <name type="scientific">Glycomyces paridis</name>
    <dbReference type="NCBI Taxonomy" id="2126555"/>
    <lineage>
        <taxon>Bacteria</taxon>
        <taxon>Bacillati</taxon>
        <taxon>Actinomycetota</taxon>
        <taxon>Actinomycetes</taxon>
        <taxon>Glycomycetales</taxon>
        <taxon>Glycomycetaceae</taxon>
        <taxon>Glycomyces</taxon>
    </lineage>
</organism>
<evidence type="ECO:0000313" key="2">
    <source>
        <dbReference type="EMBL" id="THV27127.1"/>
    </source>
</evidence>
<keyword evidence="1" id="KW-1133">Transmembrane helix</keyword>
<keyword evidence="1" id="KW-0472">Membrane</keyword>
<comment type="caution">
    <text evidence="2">The sequence shown here is derived from an EMBL/GenBank/DDBJ whole genome shotgun (WGS) entry which is preliminary data.</text>
</comment>
<keyword evidence="1" id="KW-0812">Transmembrane</keyword>
<protein>
    <submittedName>
        <fullName evidence="2">Uncharacterized protein</fullName>
    </submittedName>
</protein>
<gene>
    <name evidence="2" type="ORF">E9998_16840</name>
</gene>
<evidence type="ECO:0000256" key="1">
    <source>
        <dbReference type="SAM" id="Phobius"/>
    </source>
</evidence>
<dbReference type="Proteomes" id="UP000305792">
    <property type="component" value="Unassembled WGS sequence"/>
</dbReference>
<evidence type="ECO:0000313" key="3">
    <source>
        <dbReference type="Proteomes" id="UP000305792"/>
    </source>
</evidence>